<dbReference type="AlphaFoldDB" id="A0A0N4VLD4"/>
<keyword evidence="3" id="KW-1185">Reference proteome</keyword>
<dbReference type="Gene3D" id="1.20.890.10">
    <property type="entry name" value="cAMP-dependent protein kinase regulatory subunit, dimerization-anchoring domain"/>
    <property type="match status" value="1"/>
</dbReference>
<dbReference type="WBParaSite" id="EVEC_0001170201-mRNA-1">
    <property type="protein sequence ID" value="EVEC_0001170201-mRNA-1"/>
    <property type="gene ID" value="EVEC_0001170201"/>
</dbReference>
<dbReference type="SUPFAM" id="SSF47391">
    <property type="entry name" value="Dimerization-anchoring domain of cAMP-dependent PK regulatory subunit"/>
    <property type="match status" value="1"/>
</dbReference>
<evidence type="ECO:0000313" key="2">
    <source>
        <dbReference type="EMBL" id="VDD96229.1"/>
    </source>
</evidence>
<gene>
    <name evidence="2" type="ORF">EVEC_LOCUS10980</name>
</gene>
<name>A0A0N4VLD4_ENTVE</name>
<dbReference type="InterPro" id="IPR003117">
    <property type="entry name" value="cAMP_dep_PK_reg_su_I/II_a/b"/>
</dbReference>
<evidence type="ECO:0000259" key="1">
    <source>
        <dbReference type="Pfam" id="PF02197"/>
    </source>
</evidence>
<dbReference type="Proteomes" id="UP000274131">
    <property type="component" value="Unassembled WGS sequence"/>
</dbReference>
<protein>
    <submittedName>
        <fullName evidence="4">RIIa domain-containing protein</fullName>
    </submittedName>
</protein>
<sequence>MMEGTEKRAGEAIQIPDGLRPLLEAFAKETLKSHPDDLVYFGKVFFDELYNLKESKWLMPKFHSKFLIMLFHGLLE</sequence>
<evidence type="ECO:0000313" key="4">
    <source>
        <dbReference type="WBParaSite" id="EVEC_0001170201-mRNA-1"/>
    </source>
</evidence>
<evidence type="ECO:0000313" key="3">
    <source>
        <dbReference type="Proteomes" id="UP000274131"/>
    </source>
</evidence>
<dbReference type="OrthoDB" id="252964at2759"/>
<reference evidence="4" key="1">
    <citation type="submission" date="2017-02" db="UniProtKB">
        <authorList>
            <consortium name="WormBaseParasite"/>
        </authorList>
    </citation>
    <scope>IDENTIFICATION</scope>
</reference>
<reference evidence="2 3" key="2">
    <citation type="submission" date="2018-10" db="EMBL/GenBank/DDBJ databases">
        <authorList>
            <consortium name="Pathogen Informatics"/>
        </authorList>
    </citation>
    <scope>NUCLEOTIDE SEQUENCE [LARGE SCALE GENOMIC DNA]</scope>
</reference>
<proteinExistence type="predicted"/>
<dbReference type="EMBL" id="UXUI01011425">
    <property type="protein sequence ID" value="VDD96229.1"/>
    <property type="molecule type" value="Genomic_DNA"/>
</dbReference>
<accession>A0A0N4VLD4</accession>
<organism evidence="4">
    <name type="scientific">Enterobius vermicularis</name>
    <name type="common">Human pinworm</name>
    <dbReference type="NCBI Taxonomy" id="51028"/>
    <lineage>
        <taxon>Eukaryota</taxon>
        <taxon>Metazoa</taxon>
        <taxon>Ecdysozoa</taxon>
        <taxon>Nematoda</taxon>
        <taxon>Chromadorea</taxon>
        <taxon>Rhabditida</taxon>
        <taxon>Spirurina</taxon>
        <taxon>Oxyuridomorpha</taxon>
        <taxon>Oxyuroidea</taxon>
        <taxon>Oxyuridae</taxon>
        <taxon>Enterobius</taxon>
    </lineage>
</organism>
<dbReference type="STRING" id="51028.A0A0N4VLD4"/>
<dbReference type="Pfam" id="PF02197">
    <property type="entry name" value="RIIa"/>
    <property type="match status" value="1"/>
</dbReference>
<feature type="domain" description="RIIa" evidence="1">
    <location>
        <begin position="18"/>
        <end position="49"/>
    </location>
</feature>